<dbReference type="Proteomes" id="UP001480955">
    <property type="component" value="Unassembled WGS sequence"/>
</dbReference>
<dbReference type="Pfam" id="PF12833">
    <property type="entry name" value="HTH_18"/>
    <property type="match status" value="1"/>
</dbReference>
<reference evidence="4 5" key="1">
    <citation type="submission" date="2024-06" db="EMBL/GenBank/DDBJ databases">
        <authorList>
            <person name="Campbell A.G."/>
        </authorList>
    </citation>
    <scope>NUCLEOTIDE SEQUENCE [LARGE SCALE GENOMIC DNA]</scope>
    <source>
        <strain evidence="4 5">EM12</strain>
    </source>
</reference>
<proteinExistence type="predicted"/>
<keyword evidence="5" id="KW-1185">Reference proteome</keyword>
<dbReference type="PROSITE" id="PS01124">
    <property type="entry name" value="HTH_ARAC_FAMILY_2"/>
    <property type="match status" value="1"/>
</dbReference>
<dbReference type="InterPro" id="IPR002818">
    <property type="entry name" value="DJ-1/PfpI"/>
</dbReference>
<dbReference type="Gene3D" id="1.10.10.60">
    <property type="entry name" value="Homeodomain-like"/>
    <property type="match status" value="1"/>
</dbReference>
<protein>
    <submittedName>
        <fullName evidence="4">GlxA family transcriptional regulator</fullName>
    </submittedName>
</protein>
<sequence length="336" mass="36239">MTMDQKTITVGLVAPRKSQALDVVGPADAFAQAGQVRGARVAYRVTLLGTEPGPITAASGIRMLPDRLIGEVSEPFDTLLVAGSPDFEEGSRDPELLRWIAGIAPRTRRIGSICNGAFVLAAAGLLDGRRATTHWQFAKQLAEMYPKAHVEPDRIFVRDGNIYSSAGVTAGIDLVLALIEQDCGSAVSLAVARALVVFLRRPGGQSQFSVHLQAQLTEHAHLGQVLDFVLDNLSADLSVAQIARRAGVSERSLTRLFHDELRTSPGRFVEVARVEAARGLLEAGHLTIQQIAYRCGFGSTDTMRRAFLRHLQTAPGDYRRRFQAPVVAGTAVDQGP</sequence>
<dbReference type="PANTHER" id="PTHR43130:SF3">
    <property type="entry name" value="HTH-TYPE TRANSCRIPTIONAL REGULATOR RV1931C"/>
    <property type="match status" value="1"/>
</dbReference>
<organism evidence="4 5">
    <name type="scientific">Methylorubrum podarium</name>
    <dbReference type="NCBI Taxonomy" id="200476"/>
    <lineage>
        <taxon>Bacteria</taxon>
        <taxon>Pseudomonadati</taxon>
        <taxon>Pseudomonadota</taxon>
        <taxon>Alphaproteobacteria</taxon>
        <taxon>Hyphomicrobiales</taxon>
        <taxon>Methylobacteriaceae</taxon>
        <taxon>Methylorubrum</taxon>
    </lineage>
</organism>
<dbReference type="SMART" id="SM00342">
    <property type="entry name" value="HTH_ARAC"/>
    <property type="match status" value="1"/>
</dbReference>
<comment type="caution">
    <text evidence="4">The sequence shown here is derived from an EMBL/GenBank/DDBJ whole genome shotgun (WGS) entry which is preliminary data.</text>
</comment>
<feature type="domain" description="HTH araC/xylS-type" evidence="3">
    <location>
        <begin position="223"/>
        <end position="321"/>
    </location>
</feature>
<dbReference type="PANTHER" id="PTHR43130">
    <property type="entry name" value="ARAC-FAMILY TRANSCRIPTIONAL REGULATOR"/>
    <property type="match status" value="1"/>
</dbReference>
<dbReference type="RefSeq" id="WP_350393390.1">
    <property type="nucleotide sequence ID" value="NZ_JBELQE010000048.1"/>
</dbReference>
<evidence type="ECO:0000256" key="1">
    <source>
        <dbReference type="ARBA" id="ARBA00023015"/>
    </source>
</evidence>
<evidence type="ECO:0000259" key="3">
    <source>
        <dbReference type="PROSITE" id="PS01124"/>
    </source>
</evidence>
<dbReference type="SUPFAM" id="SSF52317">
    <property type="entry name" value="Class I glutamine amidotransferase-like"/>
    <property type="match status" value="1"/>
</dbReference>
<keyword evidence="2" id="KW-0804">Transcription</keyword>
<evidence type="ECO:0000256" key="2">
    <source>
        <dbReference type="ARBA" id="ARBA00023163"/>
    </source>
</evidence>
<gene>
    <name evidence="4" type="ORF">ABS772_07435</name>
</gene>
<dbReference type="InterPro" id="IPR018060">
    <property type="entry name" value="HTH_AraC"/>
</dbReference>
<evidence type="ECO:0000313" key="5">
    <source>
        <dbReference type="Proteomes" id="UP001480955"/>
    </source>
</evidence>
<evidence type="ECO:0000313" key="4">
    <source>
        <dbReference type="EMBL" id="MER2249744.1"/>
    </source>
</evidence>
<name>A0ABV1QK46_9HYPH</name>
<dbReference type="CDD" id="cd03137">
    <property type="entry name" value="GATase1_AraC_1"/>
    <property type="match status" value="1"/>
</dbReference>
<dbReference type="InterPro" id="IPR029062">
    <property type="entry name" value="Class_I_gatase-like"/>
</dbReference>
<keyword evidence="1" id="KW-0805">Transcription regulation</keyword>
<dbReference type="Pfam" id="PF01965">
    <property type="entry name" value="DJ-1_PfpI"/>
    <property type="match status" value="1"/>
</dbReference>
<dbReference type="InterPro" id="IPR009057">
    <property type="entry name" value="Homeodomain-like_sf"/>
</dbReference>
<dbReference type="SUPFAM" id="SSF46689">
    <property type="entry name" value="Homeodomain-like"/>
    <property type="match status" value="2"/>
</dbReference>
<dbReference type="Gene3D" id="3.40.50.880">
    <property type="match status" value="1"/>
</dbReference>
<dbReference type="EMBL" id="JBELQE010000048">
    <property type="protein sequence ID" value="MER2249744.1"/>
    <property type="molecule type" value="Genomic_DNA"/>
</dbReference>
<accession>A0ABV1QK46</accession>
<dbReference type="InterPro" id="IPR052158">
    <property type="entry name" value="INH-QAR"/>
</dbReference>